<dbReference type="Gene3D" id="2.40.50.1020">
    <property type="entry name" value="LytTr DNA-binding domain"/>
    <property type="match status" value="1"/>
</dbReference>
<dbReference type="SMART" id="SM00448">
    <property type="entry name" value="REC"/>
    <property type="match status" value="1"/>
</dbReference>
<dbReference type="GO" id="GO:0000156">
    <property type="term" value="F:phosphorelay response regulator activity"/>
    <property type="evidence" value="ECO:0007669"/>
    <property type="project" value="InterPro"/>
</dbReference>
<sequence>MKTIKTILIDDERKALAILKNKIERLCPNLEIVAETQSPKEAIKLIKNLQPQLIFLDISMPEINGFDLLKEFDNPNFEIIFATAFDNYAIEAIKHCAIGYLVKPIDNSDLVSAVKNAAKNIEEKTALQKNKLLIENLGVQTFQMKKMVIPSTEGLEFVKIADIIHCEGIDGYTKIHFSNHKPILSSQSIGHFNKLLINQNFYLVHKSHLINLQHIEKYLNEGYVLLSANHKVPVSRNRRQEFLNNLKA</sequence>
<keyword evidence="4" id="KW-0238">DNA-binding</keyword>
<accession>A0A2P6CA64</accession>
<dbReference type="InterPro" id="IPR046947">
    <property type="entry name" value="LytR-like"/>
</dbReference>
<dbReference type="Pfam" id="PF04397">
    <property type="entry name" value="LytTR"/>
    <property type="match status" value="1"/>
</dbReference>
<dbReference type="InterPro" id="IPR011006">
    <property type="entry name" value="CheY-like_superfamily"/>
</dbReference>
<dbReference type="GO" id="GO:0003677">
    <property type="term" value="F:DNA binding"/>
    <property type="evidence" value="ECO:0007669"/>
    <property type="project" value="UniProtKB-KW"/>
</dbReference>
<organism evidence="4 5">
    <name type="scientific">Polaribacter butkevichii</name>
    <dbReference type="NCBI Taxonomy" id="218490"/>
    <lineage>
        <taxon>Bacteria</taxon>
        <taxon>Pseudomonadati</taxon>
        <taxon>Bacteroidota</taxon>
        <taxon>Flavobacteriia</taxon>
        <taxon>Flavobacteriales</taxon>
        <taxon>Flavobacteriaceae</taxon>
    </lineage>
</organism>
<feature type="domain" description="Response regulatory" evidence="2">
    <location>
        <begin position="5"/>
        <end position="118"/>
    </location>
</feature>
<dbReference type="PROSITE" id="PS50930">
    <property type="entry name" value="HTH_LYTTR"/>
    <property type="match status" value="1"/>
</dbReference>
<proteinExistence type="predicted"/>
<evidence type="ECO:0000259" key="2">
    <source>
        <dbReference type="PROSITE" id="PS50110"/>
    </source>
</evidence>
<reference evidence="4 5" key="1">
    <citation type="submission" date="2016-12" db="EMBL/GenBank/DDBJ databases">
        <title>Trade-off between light-utilization and light-protection in marine flavobacteria.</title>
        <authorList>
            <person name="Kumagai Y."/>
            <person name="Yoshizawa S."/>
            <person name="Kogure K."/>
            <person name="Iwasaki W."/>
        </authorList>
    </citation>
    <scope>NUCLEOTIDE SEQUENCE [LARGE SCALE GENOMIC DNA]</scope>
    <source>
        <strain evidence="4 5">KCTC 12100</strain>
    </source>
</reference>
<protein>
    <submittedName>
        <fullName evidence="4">DNA-binding response regulator</fullName>
    </submittedName>
</protein>
<feature type="domain" description="HTH LytTR-type" evidence="3">
    <location>
        <begin position="147"/>
        <end position="248"/>
    </location>
</feature>
<dbReference type="OrthoDB" id="2168082at2"/>
<dbReference type="Gene3D" id="3.40.50.2300">
    <property type="match status" value="1"/>
</dbReference>
<evidence type="ECO:0000256" key="1">
    <source>
        <dbReference type="PROSITE-ProRule" id="PRU00169"/>
    </source>
</evidence>
<dbReference type="PANTHER" id="PTHR37299">
    <property type="entry name" value="TRANSCRIPTIONAL REGULATOR-RELATED"/>
    <property type="match status" value="1"/>
</dbReference>
<dbReference type="Proteomes" id="UP000247345">
    <property type="component" value="Unassembled WGS sequence"/>
</dbReference>
<name>A0A2P6CA64_9FLAO</name>
<comment type="caution">
    <text evidence="4">The sequence shown here is derived from an EMBL/GenBank/DDBJ whole genome shotgun (WGS) entry which is preliminary data.</text>
</comment>
<dbReference type="SMART" id="SM00850">
    <property type="entry name" value="LytTR"/>
    <property type="match status" value="1"/>
</dbReference>
<dbReference type="PANTHER" id="PTHR37299:SF1">
    <property type="entry name" value="STAGE 0 SPORULATION PROTEIN A HOMOLOG"/>
    <property type="match status" value="1"/>
</dbReference>
<dbReference type="InterPro" id="IPR007492">
    <property type="entry name" value="LytTR_DNA-bd_dom"/>
</dbReference>
<keyword evidence="5" id="KW-1185">Reference proteome</keyword>
<gene>
    <name evidence="4" type="ORF">BTO14_00320</name>
</gene>
<dbReference type="PROSITE" id="PS50110">
    <property type="entry name" value="RESPONSE_REGULATORY"/>
    <property type="match status" value="1"/>
</dbReference>
<dbReference type="AlphaFoldDB" id="A0A2P6CA64"/>
<dbReference type="InterPro" id="IPR001789">
    <property type="entry name" value="Sig_transdc_resp-reg_receiver"/>
</dbReference>
<feature type="modified residue" description="4-aspartylphosphate" evidence="1">
    <location>
        <position position="57"/>
    </location>
</feature>
<evidence type="ECO:0000259" key="3">
    <source>
        <dbReference type="PROSITE" id="PS50930"/>
    </source>
</evidence>
<dbReference type="SUPFAM" id="SSF52172">
    <property type="entry name" value="CheY-like"/>
    <property type="match status" value="1"/>
</dbReference>
<evidence type="ECO:0000313" key="4">
    <source>
        <dbReference type="EMBL" id="PQJ71789.1"/>
    </source>
</evidence>
<dbReference type="RefSeq" id="WP_105047453.1">
    <property type="nucleotide sequence ID" value="NZ_CP150661.1"/>
</dbReference>
<dbReference type="CDD" id="cd17536">
    <property type="entry name" value="REC_YesN-like"/>
    <property type="match status" value="1"/>
</dbReference>
<dbReference type="EMBL" id="MSCK01000001">
    <property type="protein sequence ID" value="PQJ71789.1"/>
    <property type="molecule type" value="Genomic_DNA"/>
</dbReference>
<keyword evidence="1" id="KW-0597">Phosphoprotein</keyword>
<evidence type="ECO:0000313" key="5">
    <source>
        <dbReference type="Proteomes" id="UP000247345"/>
    </source>
</evidence>
<dbReference type="Pfam" id="PF00072">
    <property type="entry name" value="Response_reg"/>
    <property type="match status" value="1"/>
</dbReference>